<accession>A0A5N4DZD3</accession>
<evidence type="ECO:0000313" key="3">
    <source>
        <dbReference type="EMBL" id="KAB1276548.1"/>
    </source>
</evidence>
<feature type="compositionally biased region" description="Basic and acidic residues" evidence="1">
    <location>
        <begin position="59"/>
        <end position="72"/>
    </location>
</feature>
<name>A0A5N4DZD3_CAMDR</name>
<evidence type="ECO:0000256" key="2">
    <source>
        <dbReference type="SAM" id="SignalP"/>
    </source>
</evidence>
<organism evidence="3 4">
    <name type="scientific">Camelus dromedarius</name>
    <name type="common">Dromedary</name>
    <name type="synonym">Arabian camel</name>
    <dbReference type="NCBI Taxonomy" id="9838"/>
    <lineage>
        <taxon>Eukaryota</taxon>
        <taxon>Metazoa</taxon>
        <taxon>Chordata</taxon>
        <taxon>Craniata</taxon>
        <taxon>Vertebrata</taxon>
        <taxon>Euteleostomi</taxon>
        <taxon>Mammalia</taxon>
        <taxon>Eutheria</taxon>
        <taxon>Laurasiatheria</taxon>
        <taxon>Artiodactyla</taxon>
        <taxon>Tylopoda</taxon>
        <taxon>Camelidae</taxon>
        <taxon>Camelus</taxon>
    </lineage>
</organism>
<feature type="signal peptide" evidence="2">
    <location>
        <begin position="1"/>
        <end position="27"/>
    </location>
</feature>
<comment type="caution">
    <text evidence="3">The sequence shown here is derived from an EMBL/GenBank/DDBJ whole genome shotgun (WGS) entry which is preliminary data.</text>
</comment>
<dbReference type="Proteomes" id="UP000299084">
    <property type="component" value="Unassembled WGS sequence"/>
</dbReference>
<feature type="chain" id="PRO_5024400590" evidence="2">
    <location>
        <begin position="28"/>
        <end position="492"/>
    </location>
</feature>
<keyword evidence="2" id="KW-0732">Signal</keyword>
<evidence type="ECO:0000256" key="1">
    <source>
        <dbReference type="SAM" id="MobiDB-lite"/>
    </source>
</evidence>
<feature type="region of interest" description="Disordered" evidence="1">
    <location>
        <begin position="308"/>
        <end position="360"/>
    </location>
</feature>
<feature type="region of interest" description="Disordered" evidence="1">
    <location>
        <begin position="59"/>
        <end position="104"/>
    </location>
</feature>
<gene>
    <name evidence="3" type="ORF">Cadr_000007719</name>
</gene>
<feature type="compositionally biased region" description="Polar residues" evidence="1">
    <location>
        <begin position="73"/>
        <end position="85"/>
    </location>
</feature>
<proteinExistence type="predicted"/>
<feature type="compositionally biased region" description="Basic and acidic residues" evidence="1">
    <location>
        <begin position="452"/>
        <end position="468"/>
    </location>
</feature>
<sequence length="492" mass="52853">MSISYPQTPALLVLRPLVLLGLQPAEGRWQDFSASIITCLVGQRASVLLCTPTFAPVRHEQAGSNPWEDKTRGGQSRGQATQDTPASRMHEGNQRARPSQARMGRAVRQLAGGTKWISGIEAGPICELQDEDRPGPAKTVSSDQLCRRTGTPAGLHSQLHSSCRLRGMHRMSPRPLRCPEFSALKSAPALSNPILLLIAKLLQEVVHTHFSTFSVPGSCSFLHLALSPASRDFSGPPQPPLWPPARLIPLSSPLVPCWGPLQCGVLWGCELRRASPRLHGRTMGISWEEALADGIHTGRGRALGAFSPAEETDATAQGPNLDLGASGGKSKWNEPGKSPQGKGIARAKEEDPVAEEQPETSTLWAVGLRAAEMQGCRMGMMLGLDLQDLGPGYWLGTDCWGSKWGPRESSYSRRLGGPVWGGPALWTAGHTFLKPGPRTGPCGYGSNQGVRGRADAPRESDPTPSRFDERSDVMRWAGHSAALPASLPCLES</sequence>
<evidence type="ECO:0000313" key="4">
    <source>
        <dbReference type="Proteomes" id="UP000299084"/>
    </source>
</evidence>
<protein>
    <submittedName>
        <fullName evidence="3">Uncharacterized protein</fullName>
    </submittedName>
</protein>
<keyword evidence="4" id="KW-1185">Reference proteome</keyword>
<dbReference type="EMBL" id="JWIN03000007">
    <property type="protein sequence ID" value="KAB1276548.1"/>
    <property type="molecule type" value="Genomic_DNA"/>
</dbReference>
<feature type="region of interest" description="Disordered" evidence="1">
    <location>
        <begin position="438"/>
        <end position="468"/>
    </location>
</feature>
<dbReference type="AlphaFoldDB" id="A0A5N4DZD3"/>
<reference evidence="3 4" key="1">
    <citation type="journal article" date="2019" name="Mol. Ecol. Resour.">
        <title>Improving Illumina assemblies with Hi-C and long reads: an example with the North African dromedary.</title>
        <authorList>
            <person name="Elbers J.P."/>
            <person name="Rogers M.F."/>
            <person name="Perelman P.L."/>
            <person name="Proskuryakova A.A."/>
            <person name="Serdyukova N.A."/>
            <person name="Johnson W.E."/>
            <person name="Horin P."/>
            <person name="Corander J."/>
            <person name="Murphy D."/>
            <person name="Burger P.A."/>
        </authorList>
    </citation>
    <scope>NUCLEOTIDE SEQUENCE [LARGE SCALE GENOMIC DNA]</scope>
    <source>
        <strain evidence="3">Drom800</strain>
        <tissue evidence="3">Blood</tissue>
    </source>
</reference>